<sequence length="224" mass="24345">EETHSPFGDAPAAEPGTARAPLPDQATLRDAALKDRPGSATHGQRSERPATAFSERPATAHKDKSGRRLPLKGFGKVRARPRSRSGDGHGRGSGPSRQHRNRSRSRSELVRRAPSRSPLARRETRRSSPTRQYARPRSITGSGDRGDDFYAGSGNHREDVKSFIAKNDIAAAVVEKIYHLTEPQQKFVMGTDGGKNTFTLVNRVKNPSGVVVSRIAKLGPNAGR</sequence>
<organism evidence="2 3">
    <name type="scientific">Polarella glacialis</name>
    <name type="common">Dinoflagellate</name>
    <dbReference type="NCBI Taxonomy" id="89957"/>
    <lineage>
        <taxon>Eukaryota</taxon>
        <taxon>Sar</taxon>
        <taxon>Alveolata</taxon>
        <taxon>Dinophyceae</taxon>
        <taxon>Suessiales</taxon>
        <taxon>Suessiaceae</taxon>
        <taxon>Polarella</taxon>
    </lineage>
</organism>
<reference evidence="2" key="1">
    <citation type="submission" date="2021-02" db="EMBL/GenBank/DDBJ databases">
        <authorList>
            <person name="Dougan E. K."/>
            <person name="Rhodes N."/>
            <person name="Thang M."/>
            <person name="Chan C."/>
        </authorList>
    </citation>
    <scope>NUCLEOTIDE SEQUENCE</scope>
</reference>
<gene>
    <name evidence="2" type="ORF">PGLA2088_LOCUS48915</name>
</gene>
<proteinExistence type="predicted"/>
<dbReference type="AlphaFoldDB" id="A0A813LRJ4"/>
<comment type="caution">
    <text evidence="2">The sequence shown here is derived from an EMBL/GenBank/DDBJ whole genome shotgun (WGS) entry which is preliminary data.</text>
</comment>
<feature type="compositionally biased region" description="Basic residues" evidence="1">
    <location>
        <begin position="64"/>
        <end position="83"/>
    </location>
</feature>
<name>A0A813LRJ4_POLGL</name>
<feature type="region of interest" description="Disordered" evidence="1">
    <location>
        <begin position="1"/>
        <end position="153"/>
    </location>
</feature>
<protein>
    <submittedName>
        <fullName evidence="2">Uncharacterized protein</fullName>
    </submittedName>
</protein>
<evidence type="ECO:0000313" key="2">
    <source>
        <dbReference type="EMBL" id="CAE8737804.1"/>
    </source>
</evidence>
<evidence type="ECO:0000256" key="1">
    <source>
        <dbReference type="SAM" id="MobiDB-lite"/>
    </source>
</evidence>
<accession>A0A813LRJ4</accession>
<evidence type="ECO:0000313" key="3">
    <source>
        <dbReference type="Proteomes" id="UP000626109"/>
    </source>
</evidence>
<dbReference type="EMBL" id="CAJNNW010036821">
    <property type="protein sequence ID" value="CAE8737804.1"/>
    <property type="molecule type" value="Genomic_DNA"/>
</dbReference>
<dbReference type="Proteomes" id="UP000626109">
    <property type="component" value="Unassembled WGS sequence"/>
</dbReference>
<feature type="non-terminal residue" evidence="2">
    <location>
        <position position="1"/>
    </location>
</feature>